<dbReference type="Gene3D" id="3.40.50.20">
    <property type="match status" value="1"/>
</dbReference>
<evidence type="ECO:0000256" key="3">
    <source>
        <dbReference type="ARBA" id="ARBA00022840"/>
    </source>
</evidence>
<dbReference type="PANTHER" id="PTHR43585">
    <property type="entry name" value="FUMIPYRROLE BIOSYNTHESIS PROTEIN C"/>
    <property type="match status" value="1"/>
</dbReference>
<dbReference type="STRING" id="1798680.A3J66_02565"/>
<dbReference type="SUPFAM" id="SSF56059">
    <property type="entry name" value="Glutathione synthetase ATP-binding domain-like"/>
    <property type="match status" value="2"/>
</dbReference>
<dbReference type="Pfam" id="PF13535">
    <property type="entry name" value="ATP-grasp_4"/>
    <property type="match status" value="1"/>
</dbReference>
<feature type="domain" description="ATP-grasp" evidence="5">
    <location>
        <begin position="576"/>
        <end position="789"/>
    </location>
</feature>
<keyword evidence="2 4" id="KW-0547">Nucleotide-binding</keyword>
<dbReference type="GO" id="GO:0005524">
    <property type="term" value="F:ATP binding"/>
    <property type="evidence" value="ECO:0007669"/>
    <property type="project" value="UniProtKB-UniRule"/>
</dbReference>
<dbReference type="InterPro" id="IPR013815">
    <property type="entry name" value="ATP_grasp_subdomain_1"/>
</dbReference>
<dbReference type="PROSITE" id="PS50975">
    <property type="entry name" value="ATP_GRASP"/>
    <property type="match status" value="2"/>
</dbReference>
<keyword evidence="1" id="KW-0436">Ligase</keyword>
<comment type="caution">
    <text evidence="6">The sequence shown here is derived from an EMBL/GenBank/DDBJ whole genome shotgun (WGS) entry which is preliminary data.</text>
</comment>
<name>A0A1F6M8N0_9BACT</name>
<dbReference type="InterPro" id="IPR052032">
    <property type="entry name" value="ATP-dep_AA_Ligase"/>
</dbReference>
<dbReference type="Proteomes" id="UP000176282">
    <property type="component" value="Unassembled WGS sequence"/>
</dbReference>
<organism evidence="6 7">
    <name type="scientific">Candidatus Magasanikbacteria bacterium RIFCSPHIGHO2_02_FULL_47_14</name>
    <dbReference type="NCBI Taxonomy" id="1798680"/>
    <lineage>
        <taxon>Bacteria</taxon>
        <taxon>Candidatus Magasanikiibacteriota</taxon>
    </lineage>
</organism>
<sequence length="802" mass="90457">MPKKTQTSEFHGKTILLVHAGTEGKYFIAKRLHQLGLRVVCLNRDRVAALDEYVDEWIVADLSNSAESLQAIRTFLASKPEFKFDGVVTFWDEAVLLTSRIVDAFHLIGIPSRVAETVKNKFIFRNFCEKGGLPAPKHHILHSKKDIPSLEKKLSYPMVIKPMYGAASAYVVKVFDRQDLEETYDYVKNNMKSFWLAPEWESLEVFVEEYIDGDEVDMDILLQNGKIKFYCISDNFNKSREKFFVDSGQSLPSSLPVDQQNALINMAEEILEKLGIQNACIHFEAKYAKNGPYPIEVNMRMGGDYVYSYVKSAWKVDLVESAAAIALGIYLKIDKPENPYQYIVGWDLQPEASGMLTALEISPELKKKSYLEEKYIVREVGDAILRPPEGYDSLGWLTVSGNNLLDAKDNLEEAISMINYKVVEFDEESALGKTARKNTLSTAIIKKNLLLQAEKIERVRRVATKSQRQLKIGIAGNKVHGGSKSAKGAAPLTSLIREVLEARGYETVVFDFNNLAKAFAELRTSGVDFIFNVTDGLDNDSRLQPQAAALLEALQIPFTGTSSTNLSLCRDKIRLKKLFSYHDLPTPAWDYAYTESDSIDDKLRYPLLVKPGNADDSVGISNASVVTDKKMLRKQMAHIIKNFAHAVLVEEYLDGDEYEVSIIGNDEGNIQVLPLTRSIFTAMPKGYWHIYPEEKRLASSPVYKKITRQNPLRDVSPKLQSLITEIALDAYKIAQCRDYGRVDIRLDKEDNPHVLEVDPNPPLSADSEFVKAAKVAGLDYGDLLEEIIATATQRYQKIPYWF</sequence>
<dbReference type="InterPro" id="IPR011095">
    <property type="entry name" value="Dala_Dala_lig_C"/>
</dbReference>
<protein>
    <recommendedName>
        <fullName evidence="5">ATP-grasp domain-containing protein</fullName>
    </recommendedName>
</protein>
<dbReference type="Gene3D" id="3.30.1490.20">
    <property type="entry name" value="ATP-grasp fold, A domain"/>
    <property type="match status" value="1"/>
</dbReference>
<evidence type="ECO:0000259" key="5">
    <source>
        <dbReference type="PROSITE" id="PS50975"/>
    </source>
</evidence>
<proteinExistence type="predicted"/>
<gene>
    <name evidence="6" type="ORF">A3J66_02565</name>
</gene>
<evidence type="ECO:0000313" key="6">
    <source>
        <dbReference type="EMBL" id="OGH67883.1"/>
    </source>
</evidence>
<dbReference type="GO" id="GO:0008716">
    <property type="term" value="F:D-alanine-D-alanine ligase activity"/>
    <property type="evidence" value="ECO:0007669"/>
    <property type="project" value="InterPro"/>
</dbReference>
<keyword evidence="3 4" id="KW-0067">ATP-binding</keyword>
<evidence type="ECO:0000256" key="4">
    <source>
        <dbReference type="PROSITE-ProRule" id="PRU00409"/>
    </source>
</evidence>
<dbReference type="Gene3D" id="3.30.470.20">
    <property type="entry name" value="ATP-grasp fold, B domain"/>
    <property type="match status" value="2"/>
</dbReference>
<dbReference type="Pfam" id="PF07478">
    <property type="entry name" value="Dala_Dala_lig_C"/>
    <property type="match status" value="1"/>
</dbReference>
<dbReference type="PANTHER" id="PTHR43585:SF2">
    <property type="entry name" value="ATP-GRASP ENZYME FSQD"/>
    <property type="match status" value="1"/>
</dbReference>
<reference evidence="6 7" key="1">
    <citation type="journal article" date="2016" name="Nat. Commun.">
        <title>Thousands of microbial genomes shed light on interconnected biogeochemical processes in an aquifer system.</title>
        <authorList>
            <person name="Anantharaman K."/>
            <person name="Brown C.T."/>
            <person name="Hug L.A."/>
            <person name="Sharon I."/>
            <person name="Castelle C.J."/>
            <person name="Probst A.J."/>
            <person name="Thomas B.C."/>
            <person name="Singh A."/>
            <person name="Wilkins M.J."/>
            <person name="Karaoz U."/>
            <person name="Brodie E.L."/>
            <person name="Williams K.H."/>
            <person name="Hubbard S.S."/>
            <person name="Banfield J.F."/>
        </authorList>
    </citation>
    <scope>NUCLEOTIDE SEQUENCE [LARGE SCALE GENOMIC DNA]</scope>
</reference>
<dbReference type="InterPro" id="IPR011761">
    <property type="entry name" value="ATP-grasp"/>
</dbReference>
<evidence type="ECO:0000313" key="7">
    <source>
        <dbReference type="Proteomes" id="UP000176282"/>
    </source>
</evidence>
<dbReference type="Pfam" id="PF18603">
    <property type="entry name" value="LAL_C2"/>
    <property type="match status" value="1"/>
</dbReference>
<dbReference type="AlphaFoldDB" id="A0A1F6M8N0"/>
<dbReference type="GO" id="GO:0046872">
    <property type="term" value="F:metal ion binding"/>
    <property type="evidence" value="ECO:0007669"/>
    <property type="project" value="InterPro"/>
</dbReference>
<dbReference type="InterPro" id="IPR040570">
    <property type="entry name" value="LAL_C2"/>
</dbReference>
<evidence type="ECO:0000256" key="2">
    <source>
        <dbReference type="ARBA" id="ARBA00022741"/>
    </source>
</evidence>
<dbReference type="EMBL" id="MFQB01000022">
    <property type="protein sequence ID" value="OGH67883.1"/>
    <property type="molecule type" value="Genomic_DNA"/>
</dbReference>
<accession>A0A1F6M8N0</accession>
<feature type="domain" description="ATP-grasp" evidence="5">
    <location>
        <begin position="125"/>
        <end position="327"/>
    </location>
</feature>
<evidence type="ECO:0000256" key="1">
    <source>
        <dbReference type="ARBA" id="ARBA00022598"/>
    </source>
</evidence>